<evidence type="ECO:0000259" key="2">
    <source>
        <dbReference type="Pfam" id="PF13699"/>
    </source>
</evidence>
<feature type="compositionally biased region" description="Basic and acidic residues" evidence="1">
    <location>
        <begin position="53"/>
        <end position="63"/>
    </location>
</feature>
<dbReference type="AlphaFoldDB" id="A0A1H8AK82"/>
<evidence type="ECO:0000256" key="1">
    <source>
        <dbReference type="SAM" id="MobiDB-lite"/>
    </source>
</evidence>
<dbReference type="OrthoDB" id="7387101at2"/>
<feature type="domain" description="eCIS core" evidence="2">
    <location>
        <begin position="121"/>
        <end position="198"/>
    </location>
</feature>
<dbReference type="RefSeq" id="WP_143056859.1">
    <property type="nucleotide sequence ID" value="NZ_FOCP01000001.1"/>
</dbReference>
<evidence type="ECO:0000313" key="3">
    <source>
        <dbReference type="EMBL" id="SEM71165.1"/>
    </source>
</evidence>
<gene>
    <name evidence="3" type="ORF">SAMN05216325_101198</name>
</gene>
<sequence length="484" mass="54612">MPDFAWKRRSKSLFSRRPVVKCSPSYTRPKQQDVRHQLTDGGFLDTSTHQAKHASETHSNKLEQEADQVADIVTGNNPNSATRILQRMENATIPVNPSSNIIESDAVSQVVEQALQQPGQPLDKKTRILMESRFRQSLGNVCIHNDQSANDSSEAINAKAYTVGQDIFFGDGQYSPETQSGQHLLAHELTHVIQQTRGGRTNNPSAHRVQRQPNKDKQVDPVKNIRKAVDLLKGRDPKLVQEMLSKAPVDGKSHKVHTETHTDGNATTVYEFMLEVKVGTAKGGHSKAEFTANTNAKTGANNQKIYAMEIVITPHLAKGDTTYLSRTLFHEGLHMHLFVDRQLPSNRQSQLLKDLHGYFSFVRNENVYKELKKQLITYINAHSSVKSRRVAEPVAEHIINGVIEEKFIKDETVRKGVEPASNLQPSALMKVYLSLATRWLQFYLQDRQVAIGDENDNEKHERMKAEIADMARKFMSLWIALDNK</sequence>
<dbReference type="STRING" id="917.SAMN05216326_1112"/>
<feature type="region of interest" description="Disordered" evidence="1">
    <location>
        <begin position="197"/>
        <end position="219"/>
    </location>
</feature>
<dbReference type="Pfam" id="PF13699">
    <property type="entry name" value="eCIS_core"/>
    <property type="match status" value="1"/>
</dbReference>
<dbReference type="InterPro" id="IPR025295">
    <property type="entry name" value="eCIS_core_dom"/>
</dbReference>
<feature type="region of interest" description="Disordered" evidence="1">
    <location>
        <begin position="41"/>
        <end position="63"/>
    </location>
</feature>
<dbReference type="EMBL" id="FOCP01000001">
    <property type="protein sequence ID" value="SEM71165.1"/>
    <property type="molecule type" value="Genomic_DNA"/>
</dbReference>
<organism evidence="3 4">
    <name type="scientific">Nitrosomonas marina</name>
    <dbReference type="NCBI Taxonomy" id="917"/>
    <lineage>
        <taxon>Bacteria</taxon>
        <taxon>Pseudomonadati</taxon>
        <taxon>Pseudomonadota</taxon>
        <taxon>Betaproteobacteria</taxon>
        <taxon>Nitrosomonadales</taxon>
        <taxon>Nitrosomonadaceae</taxon>
        <taxon>Nitrosomonas</taxon>
    </lineage>
</organism>
<accession>A0A1H8AK82</accession>
<dbReference type="Proteomes" id="UP000199459">
    <property type="component" value="Unassembled WGS sequence"/>
</dbReference>
<evidence type="ECO:0000313" key="4">
    <source>
        <dbReference type="Proteomes" id="UP000199459"/>
    </source>
</evidence>
<protein>
    <recommendedName>
        <fullName evidence="2">eCIS core domain-containing protein</fullName>
    </recommendedName>
</protein>
<reference evidence="3 4" key="1">
    <citation type="submission" date="2016-10" db="EMBL/GenBank/DDBJ databases">
        <authorList>
            <person name="de Groot N.N."/>
        </authorList>
    </citation>
    <scope>NUCLEOTIDE SEQUENCE [LARGE SCALE GENOMIC DNA]</scope>
    <source>
        <strain evidence="3 4">Nm22</strain>
    </source>
</reference>
<name>A0A1H8AK82_9PROT</name>
<proteinExistence type="predicted"/>